<accession>A0AC60PHB2</accession>
<name>A0AC60PHB2_IXOPE</name>
<dbReference type="EMBL" id="JABSTQ010010581">
    <property type="protein sequence ID" value="KAG0419739.1"/>
    <property type="molecule type" value="Genomic_DNA"/>
</dbReference>
<organism evidence="1 2">
    <name type="scientific">Ixodes persulcatus</name>
    <name type="common">Taiga tick</name>
    <dbReference type="NCBI Taxonomy" id="34615"/>
    <lineage>
        <taxon>Eukaryota</taxon>
        <taxon>Metazoa</taxon>
        <taxon>Ecdysozoa</taxon>
        <taxon>Arthropoda</taxon>
        <taxon>Chelicerata</taxon>
        <taxon>Arachnida</taxon>
        <taxon>Acari</taxon>
        <taxon>Parasitiformes</taxon>
        <taxon>Ixodida</taxon>
        <taxon>Ixodoidea</taxon>
        <taxon>Ixodidae</taxon>
        <taxon>Ixodinae</taxon>
        <taxon>Ixodes</taxon>
    </lineage>
</organism>
<keyword evidence="2" id="KW-1185">Reference proteome</keyword>
<sequence length="157" mass="18251">MSVQRQVTYRRQDDGIVEQHPSTTVVLTFQTDRAMPQRIYLGFTSHSAATAAKQLSMINGRQTRRRAPSPNPQVVRRQPRPEHPNGAPTKKTYSEILKRPHKGGRQCQHPYQHLVDLGILKRLPPEHQQSTQCQASHSIHENKKILHRYSYPCYLWR</sequence>
<protein>
    <submittedName>
        <fullName evidence="1">Uncharacterized protein</fullName>
    </submittedName>
</protein>
<evidence type="ECO:0000313" key="2">
    <source>
        <dbReference type="Proteomes" id="UP000805193"/>
    </source>
</evidence>
<dbReference type="Proteomes" id="UP000805193">
    <property type="component" value="Unassembled WGS sequence"/>
</dbReference>
<reference evidence="1 2" key="1">
    <citation type="journal article" date="2020" name="Cell">
        <title>Large-Scale Comparative Analyses of Tick Genomes Elucidate Their Genetic Diversity and Vector Capacities.</title>
        <authorList>
            <consortium name="Tick Genome and Microbiome Consortium (TIGMIC)"/>
            <person name="Jia N."/>
            <person name="Wang J."/>
            <person name="Shi W."/>
            <person name="Du L."/>
            <person name="Sun Y."/>
            <person name="Zhan W."/>
            <person name="Jiang J.F."/>
            <person name="Wang Q."/>
            <person name="Zhang B."/>
            <person name="Ji P."/>
            <person name="Bell-Sakyi L."/>
            <person name="Cui X.M."/>
            <person name="Yuan T.T."/>
            <person name="Jiang B.G."/>
            <person name="Yang W.F."/>
            <person name="Lam T.T."/>
            <person name="Chang Q.C."/>
            <person name="Ding S.J."/>
            <person name="Wang X.J."/>
            <person name="Zhu J.G."/>
            <person name="Ruan X.D."/>
            <person name="Zhao L."/>
            <person name="Wei J.T."/>
            <person name="Ye R.Z."/>
            <person name="Que T.C."/>
            <person name="Du C.H."/>
            <person name="Zhou Y.H."/>
            <person name="Cheng J.X."/>
            <person name="Dai P.F."/>
            <person name="Guo W.B."/>
            <person name="Han X.H."/>
            <person name="Huang E.J."/>
            <person name="Li L.F."/>
            <person name="Wei W."/>
            <person name="Gao Y.C."/>
            <person name="Liu J.Z."/>
            <person name="Shao H.Z."/>
            <person name="Wang X."/>
            <person name="Wang C.C."/>
            <person name="Yang T.C."/>
            <person name="Huo Q.B."/>
            <person name="Li W."/>
            <person name="Chen H.Y."/>
            <person name="Chen S.E."/>
            <person name="Zhou L.G."/>
            <person name="Ni X.B."/>
            <person name="Tian J.H."/>
            <person name="Sheng Y."/>
            <person name="Liu T."/>
            <person name="Pan Y.S."/>
            <person name="Xia L.Y."/>
            <person name="Li J."/>
            <person name="Zhao F."/>
            <person name="Cao W.C."/>
        </authorList>
    </citation>
    <scope>NUCLEOTIDE SEQUENCE [LARGE SCALE GENOMIC DNA]</scope>
    <source>
        <strain evidence="1">Iper-2018</strain>
    </source>
</reference>
<proteinExistence type="predicted"/>
<gene>
    <name evidence="1" type="ORF">HPB47_003911</name>
</gene>
<evidence type="ECO:0000313" key="1">
    <source>
        <dbReference type="EMBL" id="KAG0419739.1"/>
    </source>
</evidence>
<comment type="caution">
    <text evidence="1">The sequence shown here is derived from an EMBL/GenBank/DDBJ whole genome shotgun (WGS) entry which is preliminary data.</text>
</comment>